<dbReference type="SMART" id="SM00458">
    <property type="entry name" value="RICIN"/>
    <property type="match status" value="1"/>
</dbReference>
<keyword evidence="5" id="KW-0677">Repeat</keyword>
<evidence type="ECO:0000256" key="4">
    <source>
        <dbReference type="ARBA" id="ARBA00022613"/>
    </source>
</evidence>
<gene>
    <name evidence="10 11" type="primary">crybg1.L</name>
</gene>
<feature type="compositionally biased region" description="Basic and acidic residues" evidence="7">
    <location>
        <begin position="854"/>
        <end position="877"/>
    </location>
</feature>
<dbReference type="InterPro" id="IPR035992">
    <property type="entry name" value="Ricin_B-like_lectins"/>
</dbReference>
<organism evidence="9 10">
    <name type="scientific">Xenopus laevis</name>
    <name type="common">African clawed frog</name>
    <dbReference type="NCBI Taxonomy" id="8355"/>
    <lineage>
        <taxon>Eukaryota</taxon>
        <taxon>Metazoa</taxon>
        <taxon>Chordata</taxon>
        <taxon>Craniata</taxon>
        <taxon>Vertebrata</taxon>
        <taxon>Euteleostomi</taxon>
        <taxon>Amphibia</taxon>
        <taxon>Batrachia</taxon>
        <taxon>Anura</taxon>
        <taxon>Pipoidea</taxon>
        <taxon>Pipidae</taxon>
        <taxon>Xenopodinae</taxon>
        <taxon>Xenopus</taxon>
        <taxon>Xenopus</taxon>
    </lineage>
</organism>
<dbReference type="PROSITE" id="PS50231">
    <property type="entry name" value="RICIN_B_LECTIN"/>
    <property type="match status" value="1"/>
</dbReference>
<feature type="compositionally biased region" description="Polar residues" evidence="7">
    <location>
        <begin position="218"/>
        <end position="234"/>
    </location>
</feature>
<feature type="coiled-coil region" evidence="6">
    <location>
        <begin position="396"/>
        <end position="423"/>
    </location>
</feature>
<dbReference type="Proteomes" id="UP000186698">
    <property type="component" value="Chromosome 5L"/>
</dbReference>
<dbReference type="RefSeq" id="XP_018118835.1">
    <property type="nucleotide sequence ID" value="XM_018263346.2"/>
</dbReference>
<keyword evidence="9" id="KW-1185">Reference proteome</keyword>
<feature type="domain" description="Beta/gamma crystallin 'Greek key'" evidence="8">
    <location>
        <begin position="2134"/>
        <end position="2176"/>
    </location>
</feature>
<reference evidence="10" key="1">
    <citation type="submission" date="2025-08" db="UniProtKB">
        <authorList>
            <consortium name="RefSeq"/>
        </authorList>
    </citation>
    <scope>IDENTIFICATION</scope>
    <source>
        <strain evidence="10">J_2021</strain>
        <tissue evidence="10">Erythrocytes</tissue>
    </source>
</reference>
<proteinExistence type="inferred from homology"/>
<dbReference type="CDD" id="cd23464">
    <property type="entry name" value="beta-trefoil_Ricin_CRYBG1"/>
    <property type="match status" value="1"/>
</dbReference>
<dbReference type="InterPro" id="IPR011024">
    <property type="entry name" value="G_crystallin-like"/>
</dbReference>
<dbReference type="InterPro" id="IPR000772">
    <property type="entry name" value="Ricin_B_lectin"/>
</dbReference>
<feature type="region of interest" description="Disordered" evidence="7">
    <location>
        <begin position="950"/>
        <end position="1023"/>
    </location>
</feature>
<feature type="region of interest" description="Disordered" evidence="7">
    <location>
        <begin position="486"/>
        <end position="529"/>
    </location>
</feature>
<dbReference type="Gene3D" id="2.80.10.50">
    <property type="match status" value="1"/>
</dbReference>
<feature type="region of interest" description="Disordered" evidence="7">
    <location>
        <begin position="669"/>
        <end position="703"/>
    </location>
</feature>
<comment type="similarity">
    <text evidence="2">Belongs to the beta/gamma-crystallin family.</text>
</comment>
<feature type="compositionally biased region" description="Polar residues" evidence="7">
    <location>
        <begin position="341"/>
        <end position="352"/>
    </location>
</feature>
<dbReference type="PROSITE" id="PS50915">
    <property type="entry name" value="CRYSTALLIN_BETA_GAMMA"/>
    <property type="match status" value="8"/>
</dbReference>
<dbReference type="PANTHER" id="PTHR11818">
    <property type="entry name" value="BETA/GAMMA CRYSTALLIN"/>
    <property type="match status" value="1"/>
</dbReference>
<dbReference type="GO" id="GO:0005212">
    <property type="term" value="F:structural constituent of eye lens"/>
    <property type="evidence" value="ECO:0007669"/>
    <property type="project" value="UniProtKB-KW"/>
</dbReference>
<feature type="region of interest" description="Disordered" evidence="7">
    <location>
        <begin position="430"/>
        <end position="453"/>
    </location>
</feature>
<dbReference type="CTD" id="108716850"/>
<evidence type="ECO:0000313" key="11">
    <source>
        <dbReference type="Xenbase" id="XB-GENE-6486096"/>
    </source>
</evidence>
<dbReference type="SUPFAM" id="SSF50370">
    <property type="entry name" value="Ricin B-like lectins"/>
    <property type="match status" value="1"/>
</dbReference>
<comment type="subunit">
    <text evidence="3">Monomer.</text>
</comment>
<accession>A0A8J0V827</accession>
<feature type="domain" description="Beta/gamma crystallin 'Greek key'" evidence="8">
    <location>
        <begin position="2316"/>
        <end position="2359"/>
    </location>
</feature>
<keyword evidence="6" id="KW-0175">Coiled coil</keyword>
<evidence type="ECO:0000256" key="6">
    <source>
        <dbReference type="SAM" id="Coils"/>
    </source>
</evidence>
<evidence type="ECO:0000256" key="7">
    <source>
        <dbReference type="SAM" id="MobiDB-lite"/>
    </source>
</evidence>
<feature type="compositionally biased region" description="Polar residues" evidence="7">
    <location>
        <begin position="959"/>
        <end position="980"/>
    </location>
</feature>
<feature type="domain" description="Beta/gamma crystallin 'Greek key'" evidence="8">
    <location>
        <begin position="2028"/>
        <end position="2070"/>
    </location>
</feature>
<dbReference type="Xenbase" id="XB-GENE-6486096">
    <property type="gene designation" value="crybg1.L"/>
</dbReference>
<dbReference type="SMART" id="SM00247">
    <property type="entry name" value="XTALbg"/>
    <property type="match status" value="6"/>
</dbReference>
<name>A0A8J0V827_XENLA</name>
<feature type="domain" description="Beta/gamma crystallin 'Greek key'" evidence="8">
    <location>
        <begin position="2082"/>
        <end position="2133"/>
    </location>
</feature>
<evidence type="ECO:0000256" key="5">
    <source>
        <dbReference type="ARBA" id="ARBA00022737"/>
    </source>
</evidence>
<feature type="compositionally biased region" description="Polar residues" evidence="7">
    <location>
        <begin position="744"/>
        <end position="762"/>
    </location>
</feature>
<dbReference type="AGR" id="Xenbase:XB-GENE-6486096"/>
<feature type="domain" description="Beta/gamma crystallin 'Greek key'" evidence="8">
    <location>
        <begin position="2365"/>
        <end position="2405"/>
    </location>
</feature>
<dbReference type="OrthoDB" id="8823304at2759"/>
<evidence type="ECO:0000256" key="2">
    <source>
        <dbReference type="ARBA" id="ARBA00009646"/>
    </source>
</evidence>
<evidence type="ECO:0000259" key="8">
    <source>
        <dbReference type="PROSITE" id="PS50915"/>
    </source>
</evidence>
<feature type="region of interest" description="Disordered" evidence="7">
    <location>
        <begin position="571"/>
        <end position="640"/>
    </location>
</feature>
<evidence type="ECO:0000256" key="3">
    <source>
        <dbReference type="ARBA" id="ARBA00011245"/>
    </source>
</evidence>
<feature type="domain" description="Beta/gamma crystallin 'Greek key'" evidence="8">
    <location>
        <begin position="2225"/>
        <end position="2267"/>
    </location>
</feature>
<dbReference type="PANTHER" id="PTHR11818:SF2">
    <property type="entry name" value="BETA_GAMMA CRYSTALLIN DOMAIN-CONTAINING PROTEIN 1"/>
    <property type="match status" value="1"/>
</dbReference>
<dbReference type="SUPFAM" id="SSF49695">
    <property type="entry name" value="gamma-Crystallin-like"/>
    <property type="match status" value="3"/>
</dbReference>
<dbReference type="InterPro" id="IPR001064">
    <property type="entry name" value="Beta/gamma_crystallin"/>
</dbReference>
<feature type="domain" description="Beta/gamma crystallin 'Greek key'" evidence="8">
    <location>
        <begin position="2406"/>
        <end position="2447"/>
    </location>
</feature>
<feature type="region of interest" description="Disordered" evidence="7">
    <location>
        <begin position="817"/>
        <end position="893"/>
    </location>
</feature>
<dbReference type="GeneID" id="108716850"/>
<feature type="region of interest" description="Disordered" evidence="7">
    <location>
        <begin position="738"/>
        <end position="762"/>
    </location>
</feature>
<feature type="region of interest" description="Disordered" evidence="7">
    <location>
        <begin position="20"/>
        <end position="383"/>
    </location>
</feature>
<evidence type="ECO:0000313" key="9">
    <source>
        <dbReference type="Proteomes" id="UP000186698"/>
    </source>
</evidence>
<feature type="compositionally biased region" description="Basic and acidic residues" evidence="7">
    <location>
        <begin position="824"/>
        <end position="845"/>
    </location>
</feature>
<dbReference type="InterPro" id="IPR050252">
    <property type="entry name" value="Beta/Gamma-Crystallin"/>
</dbReference>
<dbReference type="KEGG" id="xla:108716850"/>
<keyword evidence="4" id="KW-0273">Eye lens protein</keyword>
<dbReference type="Gene3D" id="2.60.20.10">
    <property type="entry name" value="Crystallins"/>
    <property type="match status" value="6"/>
</dbReference>
<sequence>MEKGKKSSSLRKLGWFFSKSRSGDEYNGVTMETSQDSRRHSEEDLEETTEMPSSELCSPKDLEEPSSPAGTKKKSFGSWRLKMSKRKTSNHISTSPPSPGFDEKGSRSNENLDSEEVQSHSMFSSAQEETEGTSELSLPLEENVDYLQESVTQTHESRAQPAESPKKDGAKKPVLGKIGNLFNSNRKRQSKTIPDSPTSPTNEKTGITTRTTERKRSSGTAGTKAQNQENTASPSEAVLGNILQQCSEEGDSPCVSLSENEANNGNFDNGLSKMLQVSENNPSRLESKACVSSTESTVNISLDKSKSSLSRPEKQSSADRSGRTFSNLAVRRQSSSDSDSTKNSCRKQQSSVYKEESPRAQTKKNTKLSSKPTDSKQEKLVPAVDSEAHQAAKLSLDTASKNNERKRLQLQEASNDRNSLNESVHVVAAASHQASSDQENDPISQTENLNGQKYDESKCGANVLAFDIYLTNATETISPAQLENFINGETMEKNPNSRKTNRKRRSLKSQSSQNGEKKTESPMLDEQNTDLAFNFEAVTEKMTICESKPLPLSPDTTSPLSANQDVRAGANHKLSPKGESDKGKQQHPTSSPISKKKEKENQSGSIPASPTARKAQGSPFKNQPGTPAKATEGSVSTTKAAYVEKVSVPGSSTGSSREDCMTLSCESAEAFTSQTAGAPSENRRTLTDGEQSPLLLGSSTQSPSEFSIINHKASSTDISKPTVTTKLNIAPKPKNVELPIKSKLTGSTESLKDPTTGQAIHRGNTATKVSLFENKKTSQKQIDFYATKSISQPKKYVGRAKLNFGKTSKGKDCILASKQITEPKSPDVNKKEDIPSEAKAKKGAGELDYGNNKLENKVKPENHLLDQTLKDNNKDGLDTSTFSEASGTESDGQLKHISETGLNAEDTLSNLPLDCSVHFNEEIALLPNKANFDSNYLDSGLKEKYSTGMGNFNTNTTTQANLQGTEQKSSTPLLSDNNELSAPYTDKVQDNDNEEERDFSKELPPVHSAQVNKKSKTHLCENEKKSQEIETVISVSGQNNVQICTEKHNALAEKDVSKQTKQHIDDSNDSKLQPFINDLHVSHQESKNSLNAKLLDITSHKQADIQTPVNENSLLGQYIVADTLSQTQENQNISVVSESNNEILQTKTTDMPHDDHLSTDLEKEANIAVFQTETDGKNYEAISGNNVSQTGCTTGIPQKPQELNVSTDVEKEYSVFHSEAVNKIYKDNSSIENSQTRYAPHMAHTAQEENLSIVLHKESLMAVVHSQSTENIHEDISEKSVTGNNGSQMKSILETSHTQHEENQSAVLRKQTNAQILELELTEKVCEDDMTVCGDNVSQINSIIDTAHTTQGRNLSTVLQKETNLPVLHSIVTEGIQENVSHKSTMPNNDRYTSKTQETPLIPQEEKQSIDLQEESNVNLHPETTIESLPESVKNESDICIQSGLDLGNQQEDITHGVTVLSLKDDDAACEQIAFVNDNQLSQNVANTEDATNQSCSADSEKIDVISANEIDKNGVPDDTVNHSVSIYNQNGCVGGTESRSNATLQYAVDTEEQLENFQKSPEKILSGSVTSDDSIFDSSSDMEQFAEAIRKLESPITIPQKIKKARTPKSPSQYYGLPPIHEDFLEKILDSETFSFGLGRKEKASNIAPLSLFKLQSKETAEKLKPKRASTEQSLLLKSLKPTRETPSKPQETCDKENADVTDFAVKRSRIESMYAGSKSTSVSRSEENIFSPTVTTVSSITTSFATDNKDSDFRTMDSLNTAQVSEKESKRNIETNESLGLAMHNDFSLLSFPDIMENNLQISAASQLSQHSELQLPAAINPSSAVVNVFPEAPPENTTKSCSLNSDSSAKNVSDIFYFKGEDPNHILSNIGSLAFSGKGVEKINPRPGKIVIFSEANCDGTIYEIFTDVADCSSWELSPTIGIKTIRGCWILYEQPNFEGQSIALEEGDLELTNPWGEEPQSEENPPPTVIGSLRLVVKDYRVCQIDLFTEPDGLGIMTSYLDDTDELQVYGRLQRTCSIKVHWGVWLVYEEPGFQGIPFIIEPGEYPNLSFWNTMEAYIGSLRPLKMGCRKVEIPYEPKIIIYEKPLFEGRQVELEKEVLKLKDLETGEAIGEQEFAPFTTVGSLRVISGLWAGYEKPGFEGHQYLLEEGDYEEWSQWGGFDGFLQSLRPIVSDFSTPHMTMYNEKDFDEKAPNINVLGIISNMEETGYGAKTQSIHVRSGVWVAYETPDFTGEQYILEKGMYSHFAAWGAKDFKISSVQPIVMDAVENSRGGFKVQLFSEPDFKGSTHMFEGDANSIEDLFIAKSCKIFSGRWVAYDKEDFSGNLWVLEEGNYPSLCAMGCQQETAIRSLQIINYEFSEPSIILYGKQNFQGRKVKLSTETTNLQAMGYSPDFLSAEVLGGIWVLYEYSNYRGRQIILSPSKIDDWRTFSEWNMIGSLRPLQQKSLYFKLRNKESGMFLSTNGNLSDIKLLRIQVMEDTEAEDQIWVYHEGVIRCRIAEDCTFATTGNLISAGSKLGLTLEQTGASMHWNISSDGRIYTRSKPNLVLDIKGGNQYDQQHVILNPFTEGKLTQLWEVCIL</sequence>
<comment type="function">
    <text evidence="1">Crystallins are the dominant structural components of the vertebrate eye lens.</text>
</comment>
<feature type="compositionally biased region" description="Basic and acidic residues" evidence="7">
    <location>
        <begin position="303"/>
        <end position="322"/>
    </location>
</feature>
<protein>
    <submittedName>
        <fullName evidence="10">Beta/gamma crystallin domain-containing protein 1 isoform X1</fullName>
    </submittedName>
</protein>
<feature type="compositionally biased region" description="Polar residues" evidence="7">
    <location>
        <begin position="191"/>
        <end position="210"/>
    </location>
</feature>
<feature type="compositionally biased region" description="Polar residues" evidence="7">
    <location>
        <begin position="878"/>
        <end position="891"/>
    </location>
</feature>
<dbReference type="Pfam" id="PF00652">
    <property type="entry name" value="Ricin_B_lectin"/>
    <property type="match status" value="1"/>
</dbReference>
<dbReference type="PRINTS" id="PR01367">
    <property type="entry name" value="BGCRYSTALLIN"/>
</dbReference>
<dbReference type="Pfam" id="PF00030">
    <property type="entry name" value="Crystall"/>
    <property type="match status" value="6"/>
</dbReference>
<evidence type="ECO:0000256" key="1">
    <source>
        <dbReference type="ARBA" id="ARBA00003689"/>
    </source>
</evidence>
<feature type="compositionally biased region" description="Polar residues" evidence="7">
    <location>
        <begin position="441"/>
        <end position="451"/>
    </location>
</feature>
<feature type="compositionally biased region" description="Polar residues" evidence="7">
    <location>
        <begin position="255"/>
        <end position="302"/>
    </location>
</feature>
<feature type="domain" description="Beta/gamma crystallin 'Greek key'" evidence="8">
    <location>
        <begin position="1931"/>
        <end position="1981"/>
    </location>
</feature>
<evidence type="ECO:0000313" key="10">
    <source>
        <dbReference type="RefSeq" id="XP_018118835.1"/>
    </source>
</evidence>